<dbReference type="InterPro" id="IPR036396">
    <property type="entry name" value="Cyt_P450_sf"/>
</dbReference>
<dbReference type="GO" id="GO:0004497">
    <property type="term" value="F:monooxygenase activity"/>
    <property type="evidence" value="ECO:0007669"/>
    <property type="project" value="UniProtKB-KW"/>
</dbReference>
<evidence type="ECO:0000256" key="5">
    <source>
        <dbReference type="ARBA" id="ARBA00023004"/>
    </source>
</evidence>
<reference evidence="8 9" key="1">
    <citation type="submission" date="2016-07" db="EMBL/GenBank/DDBJ databases">
        <title>Pervasive Adenine N6-methylation of Active Genes in Fungi.</title>
        <authorList>
            <consortium name="DOE Joint Genome Institute"/>
            <person name="Mondo S.J."/>
            <person name="Dannebaum R.O."/>
            <person name="Kuo R.C."/>
            <person name="Labutti K."/>
            <person name="Haridas S."/>
            <person name="Kuo A."/>
            <person name="Salamov A."/>
            <person name="Ahrendt S.R."/>
            <person name="Lipzen A."/>
            <person name="Sullivan W."/>
            <person name="Andreopoulos W.B."/>
            <person name="Clum A."/>
            <person name="Lindquist E."/>
            <person name="Daum C."/>
            <person name="Ramamoorthy G.K."/>
            <person name="Gryganskyi A."/>
            <person name="Culley D."/>
            <person name="Magnuson J.K."/>
            <person name="James T.Y."/>
            <person name="O'Malley M.A."/>
            <person name="Stajich J.E."/>
            <person name="Spatafora J.W."/>
            <person name="Visel A."/>
            <person name="Grigoriev I.V."/>
        </authorList>
    </citation>
    <scope>NUCLEOTIDE SEQUENCE [LARGE SCALE GENOMIC DNA]</scope>
    <source>
        <strain evidence="8 9">CBS 129021</strain>
    </source>
</reference>
<dbReference type="InterPro" id="IPR050121">
    <property type="entry name" value="Cytochrome_P450_monoxygenase"/>
</dbReference>
<dbReference type="InterPro" id="IPR002401">
    <property type="entry name" value="Cyt_P450_E_grp-I"/>
</dbReference>
<keyword evidence="5 6" id="KW-0408">Iron</keyword>
<feature type="binding site" description="axial binding residue" evidence="6">
    <location>
        <position position="516"/>
    </location>
    <ligand>
        <name>heme</name>
        <dbReference type="ChEBI" id="CHEBI:30413"/>
    </ligand>
    <ligandPart>
        <name>Fe</name>
        <dbReference type="ChEBI" id="CHEBI:18248"/>
    </ligandPart>
</feature>
<evidence type="ECO:0000256" key="3">
    <source>
        <dbReference type="ARBA" id="ARBA00022617"/>
    </source>
</evidence>
<dbReference type="PRINTS" id="PR00385">
    <property type="entry name" value="P450"/>
</dbReference>
<accession>A0A1Y2EIU3</accession>
<dbReference type="InterPro" id="IPR001128">
    <property type="entry name" value="Cyt_P450"/>
</dbReference>
<protein>
    <submittedName>
        <fullName evidence="8">Cytochrome P450</fullName>
    </submittedName>
</protein>
<evidence type="ECO:0000256" key="2">
    <source>
        <dbReference type="ARBA" id="ARBA00010617"/>
    </source>
</evidence>
<evidence type="ECO:0000256" key="1">
    <source>
        <dbReference type="ARBA" id="ARBA00001971"/>
    </source>
</evidence>
<dbReference type="STRING" id="1141098.A0A1Y2EIU3"/>
<keyword evidence="7" id="KW-0503">Monooxygenase</keyword>
<dbReference type="InParanoid" id="A0A1Y2EIU3"/>
<dbReference type="SUPFAM" id="SSF48264">
    <property type="entry name" value="Cytochrome P450"/>
    <property type="match status" value="1"/>
</dbReference>
<dbReference type="AlphaFoldDB" id="A0A1Y2EIU3"/>
<dbReference type="Gene3D" id="1.10.630.10">
    <property type="entry name" value="Cytochrome P450"/>
    <property type="match status" value="1"/>
</dbReference>
<evidence type="ECO:0000256" key="6">
    <source>
        <dbReference type="PIRSR" id="PIRSR602401-1"/>
    </source>
</evidence>
<dbReference type="GO" id="GO:0016705">
    <property type="term" value="F:oxidoreductase activity, acting on paired donors, with incorporation or reduction of molecular oxygen"/>
    <property type="evidence" value="ECO:0007669"/>
    <property type="project" value="InterPro"/>
</dbReference>
<dbReference type="Pfam" id="PF00067">
    <property type="entry name" value="p450"/>
    <property type="match status" value="2"/>
</dbReference>
<dbReference type="GO" id="GO:0005506">
    <property type="term" value="F:iron ion binding"/>
    <property type="evidence" value="ECO:0007669"/>
    <property type="project" value="InterPro"/>
</dbReference>
<keyword evidence="3 6" id="KW-0349">Heme</keyword>
<dbReference type="EMBL" id="MCFJ01000001">
    <property type="protein sequence ID" value="ORY71146.1"/>
    <property type="molecule type" value="Genomic_DNA"/>
</dbReference>
<name>A0A1Y2EIU3_9PEZI</name>
<gene>
    <name evidence="8" type="ORF">BCR38DRAFT_416034</name>
</gene>
<dbReference type="OrthoDB" id="1470350at2759"/>
<keyword evidence="7" id="KW-0560">Oxidoreductase</keyword>
<organism evidence="8 9">
    <name type="scientific">Pseudomassariella vexata</name>
    <dbReference type="NCBI Taxonomy" id="1141098"/>
    <lineage>
        <taxon>Eukaryota</taxon>
        <taxon>Fungi</taxon>
        <taxon>Dikarya</taxon>
        <taxon>Ascomycota</taxon>
        <taxon>Pezizomycotina</taxon>
        <taxon>Sordariomycetes</taxon>
        <taxon>Xylariomycetidae</taxon>
        <taxon>Amphisphaeriales</taxon>
        <taxon>Pseudomassariaceae</taxon>
        <taxon>Pseudomassariella</taxon>
    </lineage>
</organism>
<proteinExistence type="inferred from homology"/>
<evidence type="ECO:0000256" key="4">
    <source>
        <dbReference type="ARBA" id="ARBA00022723"/>
    </source>
</evidence>
<evidence type="ECO:0000313" key="8">
    <source>
        <dbReference type="EMBL" id="ORY71146.1"/>
    </source>
</evidence>
<dbReference type="PANTHER" id="PTHR24305">
    <property type="entry name" value="CYTOCHROME P450"/>
    <property type="match status" value="1"/>
</dbReference>
<dbReference type="GO" id="GO:0020037">
    <property type="term" value="F:heme binding"/>
    <property type="evidence" value="ECO:0007669"/>
    <property type="project" value="InterPro"/>
</dbReference>
<dbReference type="InterPro" id="IPR017972">
    <property type="entry name" value="Cyt_P450_CS"/>
</dbReference>
<comment type="caution">
    <text evidence="8">The sequence shown here is derived from an EMBL/GenBank/DDBJ whole genome shotgun (WGS) entry which is preliminary data.</text>
</comment>
<dbReference type="RefSeq" id="XP_040720738.1">
    <property type="nucleotide sequence ID" value="XM_040859077.1"/>
</dbReference>
<dbReference type="PROSITE" id="PS00086">
    <property type="entry name" value="CYTOCHROME_P450"/>
    <property type="match status" value="1"/>
</dbReference>
<comment type="cofactor">
    <cofactor evidence="1 6">
        <name>heme</name>
        <dbReference type="ChEBI" id="CHEBI:30413"/>
    </cofactor>
</comment>
<keyword evidence="4 6" id="KW-0479">Metal-binding</keyword>
<comment type="similarity">
    <text evidence="2 7">Belongs to the cytochrome P450 family.</text>
</comment>
<evidence type="ECO:0000256" key="7">
    <source>
        <dbReference type="RuleBase" id="RU000461"/>
    </source>
</evidence>
<dbReference type="PRINTS" id="PR00463">
    <property type="entry name" value="EP450I"/>
</dbReference>
<evidence type="ECO:0000313" key="9">
    <source>
        <dbReference type="Proteomes" id="UP000193689"/>
    </source>
</evidence>
<keyword evidence="9" id="KW-1185">Reference proteome</keyword>
<dbReference type="PANTHER" id="PTHR24305:SF232">
    <property type="entry name" value="P450, PUTATIVE (EUROFUNG)-RELATED"/>
    <property type="match status" value="1"/>
</dbReference>
<dbReference type="Proteomes" id="UP000193689">
    <property type="component" value="Unassembled WGS sequence"/>
</dbReference>
<sequence length="570" mass="63947">MLFAILAVLLVILILSVVLRVLVVPKPLPGIPYNTLALWQPWGDFQDVGMHNTLTGEVFDWLSLQCVKHCSPVVQVFIPSFSIKKPVVIVADIKEIESITTRRLREIDRASMMRDFFNVIPKATIGMRTDSVFRQQRRLWNSILSPRFLTEVAAPHFHAVMCQLVQLWDVKRGLAPGLAFEAAEDVRQTTLDAMGAMAMGMNLGLLDAQIRGLQTFTRSGKPAHKNKKGAVASFGRVTYPPSYRAFRTILASQDWIMQGVSPRLNIWISNYTPAYTKARSVLSKHLTNAISQARQRQQQLNDTPSSKSHCGLDQVLHQEHLKEAPPGHTDEALHDELLELLITGHETTASSIGWALKYLADNQEAQTRLRAALRRAFPGCSMENLPSAKDITTTQLPYLEATIAEVLRISRSGPISFREAVMDTEILGHRVPAGTPILLVTAGPSYESPEIREVAEKARVRSGRKTIFQLEDERKWEWDPAMPQNVFSPERWLDEDGEFDPEAGPSLPFSAGPRGCFGKKIALLELRIILAVLVVSFRFPKLEERLSRYASFDGLTRKPTCCYVMPEFLS</sequence>
<dbReference type="GeneID" id="63775289"/>